<feature type="domain" description="Retrotransposon gag" evidence="2">
    <location>
        <begin position="139"/>
        <end position="224"/>
    </location>
</feature>
<evidence type="ECO:0000313" key="3">
    <source>
        <dbReference type="EMBL" id="CAG2230216.1"/>
    </source>
</evidence>
<dbReference type="AlphaFoldDB" id="A0A8S3TGK8"/>
<organism evidence="3 4">
    <name type="scientific">Mytilus edulis</name>
    <name type="common">Blue mussel</name>
    <dbReference type="NCBI Taxonomy" id="6550"/>
    <lineage>
        <taxon>Eukaryota</taxon>
        <taxon>Metazoa</taxon>
        <taxon>Spiralia</taxon>
        <taxon>Lophotrochozoa</taxon>
        <taxon>Mollusca</taxon>
        <taxon>Bivalvia</taxon>
        <taxon>Autobranchia</taxon>
        <taxon>Pteriomorphia</taxon>
        <taxon>Mytilida</taxon>
        <taxon>Mytiloidea</taxon>
        <taxon>Mytilidae</taxon>
        <taxon>Mytilinae</taxon>
        <taxon>Mytilus</taxon>
    </lineage>
</organism>
<dbReference type="Pfam" id="PF03732">
    <property type="entry name" value="Retrotrans_gag"/>
    <property type="match status" value="1"/>
</dbReference>
<keyword evidence="4" id="KW-1185">Reference proteome</keyword>
<accession>A0A8S3TGK8</accession>
<comment type="caution">
    <text evidence="3">The sequence shown here is derived from an EMBL/GenBank/DDBJ whole genome shotgun (WGS) entry which is preliminary data.</text>
</comment>
<dbReference type="PANTHER" id="PTHR33223">
    <property type="entry name" value="CCHC-TYPE DOMAIN-CONTAINING PROTEIN"/>
    <property type="match status" value="1"/>
</dbReference>
<evidence type="ECO:0000256" key="1">
    <source>
        <dbReference type="SAM" id="MobiDB-lite"/>
    </source>
</evidence>
<sequence length="250" mass="28515">MPQPMNAHNGEAPLIEIAPEEIVQVHQPPNNENQAPEPLVPQPAPEPVQQIPAEQQQAPAHLIQAIQPTGTVPQQIHAAVPAQPPVQNQSNQQGHLGRSKVHVNMTHFNGNIDAAQWWTTFMSFITLQRYEEWEAILCFPFYLDGIAKQWWHMLDTSANNSLNHIKTAFLNRFRPLEEDDVGLTNLRQLEHESVTEYIHRALGYNKDRSVIDKYLIKLTYRGMKEQIQQIVVPQNPTSMTDLLKKLSPLK</sequence>
<dbReference type="OrthoDB" id="6131972at2759"/>
<evidence type="ECO:0000313" key="4">
    <source>
        <dbReference type="Proteomes" id="UP000683360"/>
    </source>
</evidence>
<gene>
    <name evidence="3" type="ORF">MEDL_43057</name>
</gene>
<reference evidence="3" key="1">
    <citation type="submission" date="2021-03" db="EMBL/GenBank/DDBJ databases">
        <authorList>
            <person name="Bekaert M."/>
        </authorList>
    </citation>
    <scope>NUCLEOTIDE SEQUENCE</scope>
</reference>
<feature type="compositionally biased region" description="Low complexity" evidence="1">
    <location>
        <begin position="47"/>
        <end position="58"/>
    </location>
</feature>
<dbReference type="EMBL" id="CAJPWZ010002054">
    <property type="protein sequence ID" value="CAG2230216.1"/>
    <property type="molecule type" value="Genomic_DNA"/>
</dbReference>
<evidence type="ECO:0000259" key="2">
    <source>
        <dbReference type="Pfam" id="PF03732"/>
    </source>
</evidence>
<feature type="compositionally biased region" description="Low complexity" evidence="1">
    <location>
        <begin position="25"/>
        <end position="37"/>
    </location>
</feature>
<dbReference type="PANTHER" id="PTHR33223:SF6">
    <property type="entry name" value="CCHC-TYPE DOMAIN-CONTAINING PROTEIN"/>
    <property type="match status" value="1"/>
</dbReference>
<dbReference type="InterPro" id="IPR005162">
    <property type="entry name" value="Retrotrans_gag_dom"/>
</dbReference>
<protein>
    <recommendedName>
        <fullName evidence="2">Retrotransposon gag domain-containing protein</fullName>
    </recommendedName>
</protein>
<dbReference type="Proteomes" id="UP000683360">
    <property type="component" value="Unassembled WGS sequence"/>
</dbReference>
<proteinExistence type="predicted"/>
<feature type="region of interest" description="Disordered" evidence="1">
    <location>
        <begin position="25"/>
        <end position="58"/>
    </location>
</feature>
<name>A0A8S3TGK8_MYTED</name>